<keyword evidence="1" id="KW-0472">Membrane</keyword>
<dbReference type="Proteomes" id="UP000308901">
    <property type="component" value="Unassembled WGS sequence"/>
</dbReference>
<dbReference type="OrthoDB" id="9801753at2"/>
<dbReference type="SMART" id="SM01234">
    <property type="entry name" value="Haemolytic"/>
    <property type="match status" value="1"/>
</dbReference>
<dbReference type="InterPro" id="IPR002696">
    <property type="entry name" value="Membr_insert_effic_factor_YidD"/>
</dbReference>
<keyword evidence="3" id="KW-1185">Reference proteome</keyword>
<keyword evidence="1" id="KW-1003">Cell membrane</keyword>
<dbReference type="PANTHER" id="PTHR33383:SF1">
    <property type="entry name" value="MEMBRANE PROTEIN INSERTION EFFICIENCY FACTOR-RELATED"/>
    <property type="match status" value="1"/>
</dbReference>
<evidence type="ECO:0000256" key="1">
    <source>
        <dbReference type="HAMAP-Rule" id="MF_00386"/>
    </source>
</evidence>
<accession>A0A5R8XYC2</accession>
<comment type="function">
    <text evidence="1">Could be involved in insertion of integral membrane proteins into the membrane.</text>
</comment>
<dbReference type="EMBL" id="VANU01000005">
    <property type="protein sequence ID" value="TLP36884.1"/>
    <property type="molecule type" value="Genomic_DNA"/>
</dbReference>
<organism evidence="2 3">
    <name type="scientific">Arcobacter arenosus</name>
    <dbReference type="NCBI Taxonomy" id="2576037"/>
    <lineage>
        <taxon>Bacteria</taxon>
        <taxon>Pseudomonadati</taxon>
        <taxon>Campylobacterota</taxon>
        <taxon>Epsilonproteobacteria</taxon>
        <taxon>Campylobacterales</taxon>
        <taxon>Arcobacteraceae</taxon>
        <taxon>Arcobacter</taxon>
    </lineage>
</organism>
<dbReference type="Pfam" id="PF01809">
    <property type="entry name" value="YidD"/>
    <property type="match status" value="1"/>
</dbReference>
<dbReference type="NCBIfam" id="TIGR00278">
    <property type="entry name" value="membrane protein insertion efficiency factor YidD"/>
    <property type="match status" value="1"/>
</dbReference>
<proteinExistence type="inferred from homology"/>
<gene>
    <name evidence="2" type="primary">yidD</name>
    <name evidence="2" type="ORF">FDK22_11590</name>
</gene>
<evidence type="ECO:0000313" key="3">
    <source>
        <dbReference type="Proteomes" id="UP000308901"/>
    </source>
</evidence>
<dbReference type="PANTHER" id="PTHR33383">
    <property type="entry name" value="MEMBRANE PROTEIN INSERTION EFFICIENCY FACTOR-RELATED"/>
    <property type="match status" value="1"/>
</dbReference>
<name>A0A5R8XYC2_9BACT</name>
<dbReference type="AlphaFoldDB" id="A0A5R8XYC2"/>
<sequence>MKTLFRYLIKFYQRYLSVISFGSCRYYPTCSNYALWQLENNSFFKAIYFTISRVLKCNQLFAGGFDYPIVKIVRHNNINFKKIKVKYWLVPIDGKKYLIVKNREWKTYNDESTR</sequence>
<dbReference type="RefSeq" id="WP_138153139.1">
    <property type="nucleotide sequence ID" value="NZ_CBDDKQ010000003.1"/>
</dbReference>
<comment type="similarity">
    <text evidence="1">Belongs to the UPF0161 family.</text>
</comment>
<comment type="subcellular location">
    <subcellularLocation>
        <location evidence="1">Cell membrane</location>
        <topology evidence="1">Peripheral membrane protein</topology>
        <orientation evidence="1">Cytoplasmic side</orientation>
    </subcellularLocation>
</comment>
<comment type="caution">
    <text evidence="2">The sequence shown here is derived from an EMBL/GenBank/DDBJ whole genome shotgun (WGS) entry which is preliminary data.</text>
</comment>
<evidence type="ECO:0000313" key="2">
    <source>
        <dbReference type="EMBL" id="TLP36884.1"/>
    </source>
</evidence>
<reference evidence="2 3" key="1">
    <citation type="submission" date="2019-05" db="EMBL/GenBank/DDBJ databases">
        <title>Arcobacter sp. nov., isolated from sea sediment.</title>
        <authorList>
            <person name="Kim W."/>
        </authorList>
    </citation>
    <scope>NUCLEOTIDE SEQUENCE [LARGE SCALE GENOMIC DNA]</scope>
    <source>
        <strain evidence="2 3">CAU 1517</strain>
    </source>
</reference>
<protein>
    <recommendedName>
        <fullName evidence="1">Putative membrane protein insertion efficiency factor</fullName>
    </recommendedName>
</protein>
<dbReference type="HAMAP" id="MF_00386">
    <property type="entry name" value="UPF0161_YidD"/>
    <property type="match status" value="1"/>
</dbReference>
<dbReference type="GO" id="GO:0005886">
    <property type="term" value="C:plasma membrane"/>
    <property type="evidence" value="ECO:0007669"/>
    <property type="project" value="UniProtKB-SubCell"/>
</dbReference>